<accession>A0A8S0T3K4</accession>
<comment type="caution">
    <text evidence="2">The sequence shown here is derived from an EMBL/GenBank/DDBJ whole genome shotgun (WGS) entry which is preliminary data.</text>
</comment>
<dbReference type="Proteomes" id="UP000594638">
    <property type="component" value="Unassembled WGS sequence"/>
</dbReference>
<organism evidence="2 3">
    <name type="scientific">Olea europaea subsp. europaea</name>
    <dbReference type="NCBI Taxonomy" id="158383"/>
    <lineage>
        <taxon>Eukaryota</taxon>
        <taxon>Viridiplantae</taxon>
        <taxon>Streptophyta</taxon>
        <taxon>Embryophyta</taxon>
        <taxon>Tracheophyta</taxon>
        <taxon>Spermatophyta</taxon>
        <taxon>Magnoliopsida</taxon>
        <taxon>eudicotyledons</taxon>
        <taxon>Gunneridae</taxon>
        <taxon>Pentapetalae</taxon>
        <taxon>asterids</taxon>
        <taxon>lamiids</taxon>
        <taxon>Lamiales</taxon>
        <taxon>Oleaceae</taxon>
        <taxon>Oleeae</taxon>
        <taxon>Olea</taxon>
    </lineage>
</organism>
<name>A0A8S0T3K4_OLEEU</name>
<evidence type="ECO:0000313" key="3">
    <source>
        <dbReference type="Proteomes" id="UP000594638"/>
    </source>
</evidence>
<dbReference type="PANTHER" id="PTHR33513:SF4">
    <property type="entry name" value="GB|AAF04428.1"/>
    <property type="match status" value="1"/>
</dbReference>
<evidence type="ECO:0000259" key="1">
    <source>
        <dbReference type="Pfam" id="PF24847"/>
    </source>
</evidence>
<gene>
    <name evidence="2" type="ORF">OLEA9_A018245</name>
</gene>
<feature type="domain" description="DUF7722" evidence="1">
    <location>
        <begin position="30"/>
        <end position="75"/>
    </location>
</feature>
<evidence type="ECO:0000313" key="2">
    <source>
        <dbReference type="EMBL" id="CAA2999962.1"/>
    </source>
</evidence>
<dbReference type="InterPro" id="IPR056139">
    <property type="entry name" value="DUF7722"/>
</dbReference>
<dbReference type="Gramene" id="OE9A018245T1">
    <property type="protein sequence ID" value="OE9A018245C1"/>
    <property type="gene ID" value="OE9A018245"/>
</dbReference>
<sequence>MESNGKTRLMRIGGGYQGNEKTCFQMPLHYPKYSESDYKSMPEWKIDGLLLQYGLPIMGSVEQKRKFAIGAFLWPHDSLSRG</sequence>
<dbReference type="Pfam" id="PF24847">
    <property type="entry name" value="DUF7722"/>
    <property type="match status" value="1"/>
</dbReference>
<dbReference type="PANTHER" id="PTHR33513">
    <property type="entry name" value="OS06G0523300 PROTEIN"/>
    <property type="match status" value="1"/>
</dbReference>
<reference evidence="2 3" key="1">
    <citation type="submission" date="2019-12" db="EMBL/GenBank/DDBJ databases">
        <authorList>
            <person name="Alioto T."/>
            <person name="Alioto T."/>
            <person name="Gomez Garrido J."/>
        </authorList>
    </citation>
    <scope>NUCLEOTIDE SEQUENCE [LARGE SCALE GENOMIC DNA]</scope>
</reference>
<dbReference type="EMBL" id="CACTIH010005662">
    <property type="protein sequence ID" value="CAA2999962.1"/>
    <property type="molecule type" value="Genomic_DNA"/>
</dbReference>
<keyword evidence="3" id="KW-1185">Reference proteome</keyword>
<dbReference type="AlphaFoldDB" id="A0A8S0T3K4"/>
<proteinExistence type="predicted"/>
<protein>
    <recommendedName>
        <fullName evidence="1">DUF7722 domain-containing protein</fullName>
    </recommendedName>
</protein>
<dbReference type="OrthoDB" id="1932905at2759"/>